<feature type="non-terminal residue" evidence="7">
    <location>
        <position position="81"/>
    </location>
</feature>
<dbReference type="Proteomes" id="UP000671119">
    <property type="component" value="Unassembled WGS sequence"/>
</dbReference>
<keyword evidence="4 5" id="KW-0472">Membrane</keyword>
<evidence type="ECO:0000256" key="5">
    <source>
        <dbReference type="SAM" id="Phobius"/>
    </source>
</evidence>
<dbReference type="InterPro" id="IPR004841">
    <property type="entry name" value="AA-permease/SLC12A_dom"/>
</dbReference>
<feature type="non-terminal residue" evidence="7">
    <location>
        <position position="1"/>
    </location>
</feature>
<name>A0ABD4Q5A5_MYCTX</name>
<evidence type="ECO:0000313" key="7">
    <source>
        <dbReference type="EMBL" id="MBP0685801.1"/>
    </source>
</evidence>
<evidence type="ECO:0000256" key="4">
    <source>
        <dbReference type="ARBA" id="ARBA00023136"/>
    </source>
</evidence>
<feature type="domain" description="Amino acid permease/ SLC12A" evidence="6">
    <location>
        <begin position="6"/>
        <end position="74"/>
    </location>
</feature>
<keyword evidence="2 5" id="KW-0812">Transmembrane</keyword>
<evidence type="ECO:0000256" key="1">
    <source>
        <dbReference type="ARBA" id="ARBA00004141"/>
    </source>
</evidence>
<evidence type="ECO:0000256" key="3">
    <source>
        <dbReference type="ARBA" id="ARBA00022989"/>
    </source>
</evidence>
<evidence type="ECO:0000256" key="2">
    <source>
        <dbReference type="ARBA" id="ARBA00022692"/>
    </source>
</evidence>
<proteinExistence type="predicted"/>
<accession>A0ABD4Q5A5</accession>
<feature type="transmembrane region" description="Helical" evidence="5">
    <location>
        <begin position="12"/>
        <end position="32"/>
    </location>
</feature>
<dbReference type="RefSeq" id="WP_368856876.1">
    <property type="nucleotide sequence ID" value="NZ_JAGIZI010000577.1"/>
</dbReference>
<dbReference type="Pfam" id="PF00324">
    <property type="entry name" value="AA_permease"/>
    <property type="match status" value="1"/>
</dbReference>
<dbReference type="Gene3D" id="1.20.1740.10">
    <property type="entry name" value="Amino acid/polyamine transporter I"/>
    <property type="match status" value="1"/>
</dbReference>
<protein>
    <submittedName>
        <fullName evidence="7">Amino acid ABC transporter permease</fullName>
    </submittedName>
</protein>
<keyword evidence="3 5" id="KW-1133">Transmembrane helix</keyword>
<gene>
    <name evidence="7" type="ORF">J8J21_22400</name>
</gene>
<evidence type="ECO:0000313" key="8">
    <source>
        <dbReference type="Proteomes" id="UP000671119"/>
    </source>
</evidence>
<organism evidence="7 8">
    <name type="scientific">Mycobacterium tuberculosis</name>
    <dbReference type="NCBI Taxonomy" id="1773"/>
    <lineage>
        <taxon>Bacteria</taxon>
        <taxon>Bacillati</taxon>
        <taxon>Actinomycetota</taxon>
        <taxon>Actinomycetes</taxon>
        <taxon>Mycobacteriales</taxon>
        <taxon>Mycobacteriaceae</taxon>
        <taxon>Mycobacterium</taxon>
        <taxon>Mycobacterium tuberculosis complex</taxon>
    </lineage>
</organism>
<comment type="subcellular location">
    <subcellularLocation>
        <location evidence="1">Membrane</location>
        <topology evidence="1">Multi-pass membrane protein</topology>
    </subcellularLocation>
</comment>
<comment type="caution">
    <text evidence="7">The sequence shown here is derived from an EMBL/GenBank/DDBJ whole genome shotgun (WGS) entry which is preliminary data.</text>
</comment>
<dbReference type="GO" id="GO:0016020">
    <property type="term" value="C:membrane"/>
    <property type="evidence" value="ECO:0007669"/>
    <property type="project" value="UniProtKB-SubCell"/>
</dbReference>
<sequence>GWNFGIDFAGFGGMLIAFAILVAMYYGMIFAIGEMAAAMPHTGGAYSFARSAMGPWGGLVTGAAETIEYVATTAVIVYFSA</sequence>
<evidence type="ECO:0000259" key="6">
    <source>
        <dbReference type="Pfam" id="PF00324"/>
    </source>
</evidence>
<dbReference type="EMBL" id="JAGIZI010000577">
    <property type="protein sequence ID" value="MBP0685801.1"/>
    <property type="molecule type" value="Genomic_DNA"/>
</dbReference>
<dbReference type="AlphaFoldDB" id="A0ABD4Q5A5"/>
<reference evidence="7 8" key="1">
    <citation type="submission" date="2021-03" db="EMBL/GenBank/DDBJ databases">
        <title>Whole Genome Sequencing of Mycobacterium tuberculosis clinical isolates from Arunachal Pradesh, India.</title>
        <authorList>
            <person name="Singh S."/>
            <person name="Mudliar S.R."/>
            <person name="Kulsum U."/>
            <person name="Rufai S.B."/>
            <person name="Singh P.K."/>
            <person name="Umpo M."/>
            <person name="Nyori M."/>
        </authorList>
    </citation>
    <scope>NUCLEOTIDE SEQUENCE [LARGE SCALE GENOMIC DNA]</scope>
    <source>
        <strain evidence="7 8">OMICS/BPL/0142/20/SP</strain>
    </source>
</reference>